<organism evidence="2 3">
    <name type="scientific">Haematococcus lacustris</name>
    <name type="common">Green alga</name>
    <name type="synonym">Haematococcus pluvialis</name>
    <dbReference type="NCBI Taxonomy" id="44745"/>
    <lineage>
        <taxon>Eukaryota</taxon>
        <taxon>Viridiplantae</taxon>
        <taxon>Chlorophyta</taxon>
        <taxon>core chlorophytes</taxon>
        <taxon>Chlorophyceae</taxon>
        <taxon>CS clade</taxon>
        <taxon>Chlamydomonadales</taxon>
        <taxon>Haematococcaceae</taxon>
        <taxon>Haematococcus</taxon>
    </lineage>
</organism>
<dbReference type="EMBL" id="BLLF01001386">
    <property type="protein sequence ID" value="GFH18959.1"/>
    <property type="molecule type" value="Genomic_DNA"/>
</dbReference>
<keyword evidence="3" id="KW-1185">Reference proteome</keyword>
<protein>
    <submittedName>
        <fullName evidence="2">Uncharacterized protein</fullName>
    </submittedName>
</protein>
<gene>
    <name evidence="2" type="ORF">HaLaN_15843</name>
</gene>
<evidence type="ECO:0000313" key="3">
    <source>
        <dbReference type="Proteomes" id="UP000485058"/>
    </source>
</evidence>
<reference evidence="2 3" key="1">
    <citation type="submission" date="2020-02" db="EMBL/GenBank/DDBJ databases">
        <title>Draft genome sequence of Haematococcus lacustris strain NIES-144.</title>
        <authorList>
            <person name="Morimoto D."/>
            <person name="Nakagawa S."/>
            <person name="Yoshida T."/>
            <person name="Sawayama S."/>
        </authorList>
    </citation>
    <scope>NUCLEOTIDE SEQUENCE [LARGE SCALE GENOMIC DNA]</scope>
    <source>
        <strain evidence="2 3">NIES-144</strain>
    </source>
</reference>
<dbReference type="Proteomes" id="UP000485058">
    <property type="component" value="Unassembled WGS sequence"/>
</dbReference>
<feature type="compositionally biased region" description="Low complexity" evidence="1">
    <location>
        <begin position="110"/>
        <end position="124"/>
    </location>
</feature>
<name>A0A699ZHL7_HAELA</name>
<feature type="compositionally biased region" description="Low complexity" evidence="1">
    <location>
        <begin position="88"/>
        <end position="97"/>
    </location>
</feature>
<feature type="region of interest" description="Disordered" evidence="1">
    <location>
        <begin position="290"/>
        <end position="313"/>
    </location>
</feature>
<accession>A0A699ZHL7</accession>
<evidence type="ECO:0000256" key="1">
    <source>
        <dbReference type="SAM" id="MobiDB-lite"/>
    </source>
</evidence>
<proteinExistence type="predicted"/>
<sequence length="313" mass="33067">MSCCPGAASRPSRPWLSRPTHLLNPSPVLQLSAAALTRLPPPPRTHAHLLAQNAQSPHSIAAAAEALRGVSRQGAPPAPCDPHALQHTPSSSTSSPPCQVRQPSGGGGSSSSPAGHRAARGSAAVSNCHRGLVRPSTAQGRLGHGPPQPGGQGLGGGVQQPDMPRVVTAWSVRPGSPPELGGAQGVLEEELSAAVRCSLLPGAEAVERALRLSLTARPASGGSPTRRSDFLAQHRFLCARQQVMAEEVRCRRGEIQEWEESRRLLDGELRAQRQEDEARQKEEARLHLELTERWGTQAHHHTSNRGLGRGASG</sequence>
<comment type="caution">
    <text evidence="2">The sequence shown here is derived from an EMBL/GenBank/DDBJ whole genome shotgun (WGS) entry which is preliminary data.</text>
</comment>
<feature type="region of interest" description="Disordered" evidence="1">
    <location>
        <begin position="69"/>
        <end position="162"/>
    </location>
</feature>
<dbReference type="AlphaFoldDB" id="A0A699ZHL7"/>
<evidence type="ECO:0000313" key="2">
    <source>
        <dbReference type="EMBL" id="GFH18959.1"/>
    </source>
</evidence>